<dbReference type="AlphaFoldDB" id="A0A926HYG0"/>
<comment type="caution">
    <text evidence="1">The sequence shown here is derived from an EMBL/GenBank/DDBJ whole genome shotgun (WGS) entry which is preliminary data.</text>
</comment>
<gene>
    <name evidence="1" type="ORF">H8698_05180</name>
</gene>
<dbReference type="RefSeq" id="WP_249311482.1">
    <property type="nucleotide sequence ID" value="NZ_JACRSU010000001.1"/>
</dbReference>
<dbReference type="EMBL" id="JACRSU010000001">
    <property type="protein sequence ID" value="MBC8540363.1"/>
    <property type="molecule type" value="Genomic_DNA"/>
</dbReference>
<name>A0A926HYG0_9FIRM</name>
<evidence type="ECO:0000313" key="1">
    <source>
        <dbReference type="EMBL" id="MBC8540363.1"/>
    </source>
</evidence>
<proteinExistence type="predicted"/>
<evidence type="ECO:0000313" key="2">
    <source>
        <dbReference type="Proteomes" id="UP000611762"/>
    </source>
</evidence>
<sequence>MEWTVVTVIVSLVGLLAAVATPIARLNSTIAKLTTQMEAFMNGLDEFKKRYTNQLQEFHKTHEDIYGKVNNHEKRITVLETVNKK</sequence>
<protein>
    <submittedName>
        <fullName evidence="1">Uncharacterized protein</fullName>
    </submittedName>
</protein>
<reference evidence="1" key="1">
    <citation type="submission" date="2020-08" db="EMBL/GenBank/DDBJ databases">
        <title>Genome public.</title>
        <authorList>
            <person name="Liu C."/>
            <person name="Sun Q."/>
        </authorList>
    </citation>
    <scope>NUCLEOTIDE SEQUENCE</scope>
    <source>
        <strain evidence="1">H8</strain>
    </source>
</reference>
<organism evidence="1 2">
    <name type="scientific">Congzhengia minquanensis</name>
    <dbReference type="NCBI Taxonomy" id="2763657"/>
    <lineage>
        <taxon>Bacteria</taxon>
        <taxon>Bacillati</taxon>
        <taxon>Bacillota</taxon>
        <taxon>Clostridia</taxon>
        <taxon>Eubacteriales</taxon>
        <taxon>Oscillospiraceae</taxon>
        <taxon>Congzhengia</taxon>
    </lineage>
</organism>
<dbReference type="Proteomes" id="UP000611762">
    <property type="component" value="Unassembled WGS sequence"/>
</dbReference>
<keyword evidence="2" id="KW-1185">Reference proteome</keyword>
<accession>A0A926HYG0</accession>